<feature type="transmembrane region" description="Helical" evidence="1">
    <location>
        <begin position="91"/>
        <end position="111"/>
    </location>
</feature>
<name>A0A379TR81_SALDZ</name>
<evidence type="ECO:0000256" key="1">
    <source>
        <dbReference type="SAM" id="Phobius"/>
    </source>
</evidence>
<evidence type="ECO:0000313" key="3">
    <source>
        <dbReference type="Proteomes" id="UP000254633"/>
    </source>
</evidence>
<keyword evidence="1" id="KW-1133">Transmembrane helix</keyword>
<dbReference type="Pfam" id="PF06864">
    <property type="entry name" value="PAP_PilO"/>
    <property type="match status" value="1"/>
</dbReference>
<protein>
    <submittedName>
        <fullName evidence="2">PilO protein</fullName>
    </submittedName>
</protein>
<keyword evidence="1" id="KW-0812">Transmembrane</keyword>
<keyword evidence="1" id="KW-0472">Membrane</keyword>
<dbReference type="RefSeq" id="WP_023233695.1">
    <property type="nucleotide sequence ID" value="NZ_DACWWF010000017.1"/>
</dbReference>
<sequence length="462" mass="52210">MFAKKKFRLRTEKVKSTENSDADAAIRILKIHGYRFVVGLKWELIKAQRNIMKEVRRIGRIRNLDVVALRQAEAIQAGFAPKTRQKLRGTYSLIVALSSLMDGACIAVIPLGKNSHGKAEFTLLGRTAKGTIHPGSDRILSHDEIGQAVVDLRQDMAGNRQDVIPVYGDPDIGSWVTDVLDLDAILTPGNIRKDFRLRPLRWGMTRTQLLWFVSALFVLLLVLIFYLKWLNEQEQQRAIAIQVKIQQQEEVNRKARYKAALDKLRHPWINTSSVQDFLTGCEVALKRLRLSIEGWELSGMKCDQSGMSASYNRPNNSVATAEKFVEAVRKIYGIEPEVNFKSTSVSVFTLPHTLPPNGDDPMNNMGEQLVKVISLFQSVNIQASFSAVPVNDVKKNEQGEDMPLQDWQEYTFSVDTAVPPQLVFRNDEFTGVRINNIIYEIGQAGELAYKITGTVYGEYKRK</sequence>
<dbReference type="InterPro" id="IPR009663">
    <property type="entry name" value="PAP_PilO"/>
</dbReference>
<reference evidence="2 3" key="1">
    <citation type="submission" date="2018-06" db="EMBL/GenBank/DDBJ databases">
        <authorList>
            <consortium name="Pathogen Informatics"/>
            <person name="Doyle S."/>
        </authorList>
    </citation>
    <scope>NUCLEOTIDE SEQUENCE [LARGE SCALE GENOMIC DNA]</scope>
    <source>
        <strain evidence="2 3">NCTC10060</strain>
    </source>
</reference>
<accession>A0A379TR81</accession>
<dbReference type="Proteomes" id="UP000254633">
    <property type="component" value="Unassembled WGS sequence"/>
</dbReference>
<feature type="transmembrane region" description="Helical" evidence="1">
    <location>
        <begin position="209"/>
        <end position="227"/>
    </location>
</feature>
<dbReference type="EMBL" id="UGXH01000001">
    <property type="protein sequence ID" value="SUG53031.1"/>
    <property type="molecule type" value="Genomic_DNA"/>
</dbReference>
<dbReference type="AlphaFoldDB" id="A0A379TR81"/>
<organism evidence="2 3">
    <name type="scientific">Salmonella diarizonae</name>
    <dbReference type="NCBI Taxonomy" id="59204"/>
    <lineage>
        <taxon>Bacteria</taxon>
        <taxon>Pseudomonadati</taxon>
        <taxon>Pseudomonadota</taxon>
        <taxon>Gammaproteobacteria</taxon>
        <taxon>Enterobacterales</taxon>
        <taxon>Enterobacteriaceae</taxon>
        <taxon>Salmonella</taxon>
    </lineage>
</organism>
<evidence type="ECO:0000313" key="2">
    <source>
        <dbReference type="EMBL" id="SUG53031.1"/>
    </source>
</evidence>
<proteinExistence type="predicted"/>
<gene>
    <name evidence="2" type="ORF">NCTC10060_00059</name>
</gene>